<evidence type="ECO:0000256" key="2">
    <source>
        <dbReference type="ARBA" id="ARBA00022729"/>
    </source>
</evidence>
<dbReference type="PANTHER" id="PTHR39210">
    <property type="entry name" value="HEPARIN-SULFATE LYASE"/>
    <property type="match status" value="1"/>
</dbReference>
<name>A0A7H1N0X1_9PROT</name>
<feature type="domain" description="Heparinase II/III-like C-terminal" evidence="5">
    <location>
        <begin position="292"/>
        <end position="525"/>
    </location>
</feature>
<dbReference type="InterPro" id="IPR012480">
    <property type="entry name" value="Hepar_II_III_C"/>
</dbReference>
<accession>A0A7H1N0X1</accession>
<reference evidence="6 7" key="1">
    <citation type="submission" date="2020-05" db="EMBL/GenBank/DDBJ databases">
        <title>Complete closed genome sequence of Defluviicoccus vanus.</title>
        <authorList>
            <person name="Bessarab I."/>
            <person name="Arumugam K."/>
            <person name="Maszenan A.M."/>
            <person name="Seviour R.J."/>
            <person name="Williams R.B."/>
        </authorList>
    </citation>
    <scope>NUCLEOTIDE SEQUENCE [LARGE SCALE GENOMIC DNA]</scope>
    <source>
        <strain evidence="6 7">Ben 114</strain>
    </source>
</reference>
<dbReference type="GO" id="GO:0016829">
    <property type="term" value="F:lyase activity"/>
    <property type="evidence" value="ECO:0007669"/>
    <property type="project" value="UniProtKB-KW"/>
</dbReference>
<dbReference type="RefSeq" id="WP_190262862.1">
    <property type="nucleotide sequence ID" value="NZ_CP053923.1"/>
</dbReference>
<dbReference type="InterPro" id="IPR008929">
    <property type="entry name" value="Chondroitin_lyas"/>
</dbReference>
<dbReference type="AlphaFoldDB" id="A0A7H1N0X1"/>
<keyword evidence="4" id="KW-0456">Lyase</keyword>
<evidence type="ECO:0000259" key="5">
    <source>
        <dbReference type="Pfam" id="PF07940"/>
    </source>
</evidence>
<dbReference type="GO" id="GO:0042597">
    <property type="term" value="C:periplasmic space"/>
    <property type="evidence" value="ECO:0007669"/>
    <property type="project" value="UniProtKB-SubCell"/>
</dbReference>
<keyword evidence="2" id="KW-0732">Signal</keyword>
<dbReference type="Gene3D" id="1.50.10.100">
    <property type="entry name" value="Chondroitin AC/alginate lyase"/>
    <property type="match status" value="1"/>
</dbReference>
<dbReference type="Proteomes" id="UP000516369">
    <property type="component" value="Chromosome"/>
</dbReference>
<evidence type="ECO:0000256" key="3">
    <source>
        <dbReference type="ARBA" id="ARBA00022764"/>
    </source>
</evidence>
<evidence type="ECO:0000313" key="6">
    <source>
        <dbReference type="EMBL" id="QNT69357.1"/>
    </source>
</evidence>
<evidence type="ECO:0000256" key="4">
    <source>
        <dbReference type="ARBA" id="ARBA00023239"/>
    </source>
</evidence>
<evidence type="ECO:0000313" key="7">
    <source>
        <dbReference type="Proteomes" id="UP000516369"/>
    </source>
</evidence>
<evidence type="ECO:0000256" key="1">
    <source>
        <dbReference type="ARBA" id="ARBA00004418"/>
    </source>
</evidence>
<keyword evidence="3" id="KW-0574">Periplasm</keyword>
<comment type="subcellular location">
    <subcellularLocation>
        <location evidence="1">Periplasm</location>
    </subcellularLocation>
</comment>
<gene>
    <name evidence="6" type="ORF">HQ394_08545</name>
</gene>
<protein>
    <submittedName>
        <fullName evidence="6">Heparinase II/III family protein</fullName>
    </submittedName>
</protein>
<dbReference type="EMBL" id="CP053923">
    <property type="protein sequence ID" value="QNT69357.1"/>
    <property type="molecule type" value="Genomic_DNA"/>
</dbReference>
<proteinExistence type="predicted"/>
<organism evidence="6 7">
    <name type="scientific">Defluviicoccus vanus</name>
    <dbReference type="NCBI Taxonomy" id="111831"/>
    <lineage>
        <taxon>Bacteria</taxon>
        <taxon>Pseudomonadati</taxon>
        <taxon>Pseudomonadota</taxon>
        <taxon>Alphaproteobacteria</taxon>
        <taxon>Rhodospirillales</taxon>
        <taxon>Rhodospirillaceae</taxon>
        <taxon>Defluviicoccus</taxon>
    </lineage>
</organism>
<sequence>MGVPLAGLYYRSPLHRLTLRGTAPEDLGFVFPSPALGDPDQATAIIGGGFLLAGRQFPFNRMPWSVLPPGAALAEAMHDFAWLADLRAAGSEAARERARELVSGWIATNRRWTSPAWEPWVLGRRVACWLAAGDFLLANVSPGFKRAFLESLGEQVRHLVRCGGSSPADPRTLATVVGRIAAALCLRIGELARPLTELDRYLERQIVDDGGHLSRNPMLQLAVLRDLIDIRSALSVAEKPVPPTLTGAIERMAPILRAFRHGDGRLALFHGAKELSRSLIDTVLVASNTVERPPAGMPDSRYTRMAAGRTLIIADVGPPPPPQHFRGHAGLLAFEMSDGRDRIVVNCGGFVGDDDRWRSAVRSTAAHSTLTVDETNAAELADKLWRRARRPRIEADRQETDGAVWLDAKHDGYRPRFGLTHARRIYLDATGCDLRGEDALTGKGKGGQRFKVRFHLHSDVQATMADEGRAVLLRTPGGGWRFMAVGGTIALEDSTYLGRSDIPQKIRQIVVAGEVAGEGTRIKWAFKRQGGLQ</sequence>
<dbReference type="KEGG" id="dvn:HQ394_08545"/>
<dbReference type="PANTHER" id="PTHR39210:SF1">
    <property type="entry name" value="HEPARIN-SULFATE LYASE"/>
    <property type="match status" value="1"/>
</dbReference>
<keyword evidence="7" id="KW-1185">Reference proteome</keyword>
<dbReference type="Gene3D" id="2.70.98.70">
    <property type="match status" value="1"/>
</dbReference>
<dbReference type="Pfam" id="PF07940">
    <property type="entry name" value="Hepar_II_III_C"/>
    <property type="match status" value="1"/>
</dbReference>